<protein>
    <recommendedName>
        <fullName evidence="3">DUF4276 family protein</fullName>
    </recommendedName>
</protein>
<evidence type="ECO:0000313" key="2">
    <source>
        <dbReference type="Proteomes" id="UP000714420"/>
    </source>
</evidence>
<sequence length="208" mass="23688">MKKKKQTSDLTPHVVIFVEGDTDEVFFNRLLNYYRCQSVTPVNSCEVQNMKGVGRYASSKFTGKLSADIIPRNERKGRKIYGVCCSFDTDVFEDEETPIVNWNKVRKIIARLGIEEFCTIEVKSAMEDWLLDDIEGVCSFLKLKDCPTSLNGANGYAKMSGLFKRGGKVYVKGLSIADFIDALNIWKIRDKRKEALAELERLLRVQLP</sequence>
<dbReference type="EMBL" id="JABKKF010000007">
    <property type="protein sequence ID" value="NPD92393.1"/>
    <property type="molecule type" value="Genomic_DNA"/>
</dbReference>
<comment type="caution">
    <text evidence="1">The sequence shown here is derived from an EMBL/GenBank/DDBJ whole genome shotgun (WGS) entry which is preliminary data.</text>
</comment>
<gene>
    <name evidence="1" type="ORF">HPS56_08560</name>
</gene>
<name>A0ABX2AMD4_9BACT</name>
<keyword evidence="2" id="KW-1185">Reference proteome</keyword>
<evidence type="ECO:0000313" key="1">
    <source>
        <dbReference type="EMBL" id="NPD92393.1"/>
    </source>
</evidence>
<accession>A0ABX2AMD4</accession>
<organism evidence="1 2">
    <name type="scientific">Xylanibacter muris</name>
    <dbReference type="NCBI Taxonomy" id="2736290"/>
    <lineage>
        <taxon>Bacteria</taxon>
        <taxon>Pseudomonadati</taxon>
        <taxon>Bacteroidota</taxon>
        <taxon>Bacteroidia</taxon>
        <taxon>Bacteroidales</taxon>
        <taxon>Prevotellaceae</taxon>
        <taxon>Xylanibacter</taxon>
    </lineage>
</organism>
<evidence type="ECO:0008006" key="3">
    <source>
        <dbReference type="Google" id="ProtNLM"/>
    </source>
</evidence>
<reference evidence="1 2" key="1">
    <citation type="submission" date="2020-05" db="EMBL/GenBank/DDBJ databases">
        <title>Distinct polysaccharide utilization as determinants for interspecies competition between intestinal Prevotella spp.</title>
        <authorList>
            <person name="Galvez E.J.C."/>
            <person name="Iljazovic A."/>
            <person name="Strowig T."/>
        </authorList>
    </citation>
    <scope>NUCLEOTIDE SEQUENCE [LARGE SCALE GENOMIC DNA]</scope>
    <source>
        <strain evidence="1 2">PMUR</strain>
    </source>
</reference>
<proteinExistence type="predicted"/>
<dbReference type="Proteomes" id="UP000714420">
    <property type="component" value="Unassembled WGS sequence"/>
</dbReference>
<dbReference type="RefSeq" id="WP_172275727.1">
    <property type="nucleotide sequence ID" value="NZ_CASGMU010000006.1"/>
</dbReference>